<organism evidence="2 3">
    <name type="scientific">Apodospora peruviana</name>
    <dbReference type="NCBI Taxonomy" id="516989"/>
    <lineage>
        <taxon>Eukaryota</taxon>
        <taxon>Fungi</taxon>
        <taxon>Dikarya</taxon>
        <taxon>Ascomycota</taxon>
        <taxon>Pezizomycotina</taxon>
        <taxon>Sordariomycetes</taxon>
        <taxon>Sordariomycetidae</taxon>
        <taxon>Sordariales</taxon>
        <taxon>Lasiosphaeriaceae</taxon>
        <taxon>Apodospora</taxon>
    </lineage>
</organism>
<reference evidence="2" key="1">
    <citation type="journal article" date="2023" name="Mol. Phylogenet. Evol.">
        <title>Genome-scale phylogeny and comparative genomics of the fungal order Sordariales.</title>
        <authorList>
            <person name="Hensen N."/>
            <person name="Bonometti L."/>
            <person name="Westerberg I."/>
            <person name="Brannstrom I.O."/>
            <person name="Guillou S."/>
            <person name="Cros-Aarteil S."/>
            <person name="Calhoun S."/>
            <person name="Haridas S."/>
            <person name="Kuo A."/>
            <person name="Mondo S."/>
            <person name="Pangilinan J."/>
            <person name="Riley R."/>
            <person name="LaButti K."/>
            <person name="Andreopoulos B."/>
            <person name="Lipzen A."/>
            <person name="Chen C."/>
            <person name="Yan M."/>
            <person name="Daum C."/>
            <person name="Ng V."/>
            <person name="Clum A."/>
            <person name="Steindorff A."/>
            <person name="Ohm R.A."/>
            <person name="Martin F."/>
            <person name="Silar P."/>
            <person name="Natvig D.O."/>
            <person name="Lalanne C."/>
            <person name="Gautier V."/>
            <person name="Ament-Velasquez S.L."/>
            <person name="Kruys A."/>
            <person name="Hutchinson M.I."/>
            <person name="Powell A.J."/>
            <person name="Barry K."/>
            <person name="Miller A.N."/>
            <person name="Grigoriev I.V."/>
            <person name="Debuchy R."/>
            <person name="Gladieux P."/>
            <person name="Hiltunen Thoren M."/>
            <person name="Johannesson H."/>
        </authorList>
    </citation>
    <scope>NUCLEOTIDE SEQUENCE</scope>
    <source>
        <strain evidence="2">CBS 118394</strain>
    </source>
</reference>
<reference evidence="2" key="2">
    <citation type="submission" date="2023-06" db="EMBL/GenBank/DDBJ databases">
        <authorList>
            <consortium name="Lawrence Berkeley National Laboratory"/>
            <person name="Haridas S."/>
            <person name="Hensen N."/>
            <person name="Bonometti L."/>
            <person name="Westerberg I."/>
            <person name="Brannstrom I.O."/>
            <person name="Guillou S."/>
            <person name="Cros-Aarteil S."/>
            <person name="Calhoun S."/>
            <person name="Kuo A."/>
            <person name="Mondo S."/>
            <person name="Pangilinan J."/>
            <person name="Riley R."/>
            <person name="Labutti K."/>
            <person name="Andreopoulos B."/>
            <person name="Lipzen A."/>
            <person name="Chen C."/>
            <person name="Yanf M."/>
            <person name="Daum C."/>
            <person name="Ng V."/>
            <person name="Clum A."/>
            <person name="Steindorff A."/>
            <person name="Ohm R."/>
            <person name="Martin F."/>
            <person name="Silar P."/>
            <person name="Natvig D."/>
            <person name="Lalanne C."/>
            <person name="Gautier V."/>
            <person name="Ament-Velasquez S.L."/>
            <person name="Kruys A."/>
            <person name="Hutchinson M.I."/>
            <person name="Powell A.J."/>
            <person name="Barry K."/>
            <person name="Miller A.N."/>
            <person name="Grigoriev I.V."/>
            <person name="Debuchy R."/>
            <person name="Gladieux P."/>
            <person name="Thoren M.H."/>
            <person name="Johannesson H."/>
        </authorList>
    </citation>
    <scope>NUCLEOTIDE SEQUENCE</scope>
    <source>
        <strain evidence="2">CBS 118394</strain>
    </source>
</reference>
<accession>A0AAE0MD52</accession>
<dbReference type="AlphaFoldDB" id="A0AAE0MD52"/>
<keyword evidence="1" id="KW-0732">Signal</keyword>
<protein>
    <submittedName>
        <fullName evidence="2">Uncharacterized protein</fullName>
    </submittedName>
</protein>
<evidence type="ECO:0000256" key="1">
    <source>
        <dbReference type="SAM" id="SignalP"/>
    </source>
</evidence>
<proteinExistence type="predicted"/>
<feature type="signal peptide" evidence="1">
    <location>
        <begin position="1"/>
        <end position="23"/>
    </location>
</feature>
<comment type="caution">
    <text evidence="2">The sequence shown here is derived from an EMBL/GenBank/DDBJ whole genome shotgun (WGS) entry which is preliminary data.</text>
</comment>
<dbReference type="EMBL" id="JAUEDM010000002">
    <property type="protein sequence ID" value="KAK3326659.1"/>
    <property type="molecule type" value="Genomic_DNA"/>
</dbReference>
<keyword evidence="3" id="KW-1185">Reference proteome</keyword>
<sequence>MPPPRLPCLLFYLLAVFTTLTTAARTLNTTVRPIDPNITPTLVFIDRIPGYSQLPACAVYPLNTRVRLMWKGCGDQRHSTSYTCMCTDSYSEFVTAISTDVVFKCSTGGADAGATAEALATSAVDIYNSYCADGTSQITNGVTIPTAKPESSSTSCELLGNNVDQVELMPAELT</sequence>
<dbReference type="Proteomes" id="UP001283341">
    <property type="component" value="Unassembled WGS sequence"/>
</dbReference>
<evidence type="ECO:0000313" key="3">
    <source>
        <dbReference type="Proteomes" id="UP001283341"/>
    </source>
</evidence>
<feature type="chain" id="PRO_5042030139" evidence="1">
    <location>
        <begin position="24"/>
        <end position="174"/>
    </location>
</feature>
<name>A0AAE0MD52_9PEZI</name>
<gene>
    <name evidence="2" type="ORF">B0H66DRAFT_530654</name>
</gene>
<evidence type="ECO:0000313" key="2">
    <source>
        <dbReference type="EMBL" id="KAK3326659.1"/>
    </source>
</evidence>